<reference evidence="2 4" key="1">
    <citation type="journal article" date="2008" name="Science">
        <title>The Physcomitrella genome reveals evolutionary insights into the conquest of land by plants.</title>
        <authorList>
            <person name="Rensing S."/>
            <person name="Lang D."/>
            <person name="Zimmer A."/>
            <person name="Terry A."/>
            <person name="Salamov A."/>
            <person name="Shapiro H."/>
            <person name="Nishiyama T."/>
            <person name="Perroud P.-F."/>
            <person name="Lindquist E."/>
            <person name="Kamisugi Y."/>
            <person name="Tanahashi T."/>
            <person name="Sakakibara K."/>
            <person name="Fujita T."/>
            <person name="Oishi K."/>
            <person name="Shin-I T."/>
            <person name="Kuroki Y."/>
            <person name="Toyoda A."/>
            <person name="Suzuki Y."/>
            <person name="Hashimoto A."/>
            <person name="Yamaguchi K."/>
            <person name="Sugano A."/>
            <person name="Kohara Y."/>
            <person name="Fujiyama A."/>
            <person name="Anterola A."/>
            <person name="Aoki S."/>
            <person name="Ashton N."/>
            <person name="Barbazuk W.B."/>
            <person name="Barker E."/>
            <person name="Bennetzen J."/>
            <person name="Bezanilla M."/>
            <person name="Blankenship R."/>
            <person name="Cho S.H."/>
            <person name="Dutcher S."/>
            <person name="Estelle M."/>
            <person name="Fawcett J.A."/>
            <person name="Gundlach H."/>
            <person name="Hanada K."/>
            <person name="Heyl A."/>
            <person name="Hicks K.A."/>
            <person name="Hugh J."/>
            <person name="Lohr M."/>
            <person name="Mayer K."/>
            <person name="Melkozernov A."/>
            <person name="Murata T."/>
            <person name="Nelson D."/>
            <person name="Pils B."/>
            <person name="Prigge M."/>
            <person name="Reiss B."/>
            <person name="Renner T."/>
            <person name="Rombauts S."/>
            <person name="Rushton P."/>
            <person name="Sanderfoot A."/>
            <person name="Schween G."/>
            <person name="Shiu S.-H."/>
            <person name="Stueber K."/>
            <person name="Theodoulou F.L."/>
            <person name="Tu H."/>
            <person name="Van de Peer Y."/>
            <person name="Verrier P.J."/>
            <person name="Waters E."/>
            <person name="Wood A."/>
            <person name="Yang L."/>
            <person name="Cove D."/>
            <person name="Cuming A."/>
            <person name="Hasebe M."/>
            <person name="Lucas S."/>
            <person name="Mishler D.B."/>
            <person name="Reski R."/>
            <person name="Grigoriev I."/>
            <person name="Quatrano R.S."/>
            <person name="Boore J.L."/>
        </authorList>
    </citation>
    <scope>NUCLEOTIDE SEQUENCE [LARGE SCALE GENOMIC DNA]</scope>
    <source>
        <strain evidence="3 4">cv. Gransden 2004</strain>
    </source>
</reference>
<dbReference type="OrthoDB" id="10673571at2759"/>
<accession>A0A2K1J972</accession>
<evidence type="ECO:0000313" key="3">
    <source>
        <dbReference type="EnsemblPlants" id="Pp3c16_18710V3.1"/>
    </source>
</evidence>
<evidence type="ECO:0000256" key="1">
    <source>
        <dbReference type="SAM" id="Coils"/>
    </source>
</evidence>
<dbReference type="EnsemblPlants" id="Pp3c16_18710V3.3">
    <property type="protein sequence ID" value="Pp3c16_18710V3.3"/>
    <property type="gene ID" value="Pp3c16_18710"/>
</dbReference>
<reference evidence="2 4" key="2">
    <citation type="journal article" date="2018" name="Plant J.">
        <title>The Physcomitrella patens chromosome-scale assembly reveals moss genome structure and evolution.</title>
        <authorList>
            <person name="Lang D."/>
            <person name="Ullrich K.K."/>
            <person name="Murat F."/>
            <person name="Fuchs J."/>
            <person name="Jenkins J."/>
            <person name="Haas F.B."/>
            <person name="Piednoel M."/>
            <person name="Gundlach H."/>
            <person name="Van Bel M."/>
            <person name="Meyberg R."/>
            <person name="Vives C."/>
            <person name="Morata J."/>
            <person name="Symeonidi A."/>
            <person name="Hiss M."/>
            <person name="Muchero W."/>
            <person name="Kamisugi Y."/>
            <person name="Saleh O."/>
            <person name="Blanc G."/>
            <person name="Decker E.L."/>
            <person name="van Gessel N."/>
            <person name="Grimwood J."/>
            <person name="Hayes R.D."/>
            <person name="Graham S.W."/>
            <person name="Gunter L.E."/>
            <person name="McDaniel S.F."/>
            <person name="Hoernstein S.N.W."/>
            <person name="Larsson A."/>
            <person name="Li F.W."/>
            <person name="Perroud P.F."/>
            <person name="Phillips J."/>
            <person name="Ranjan P."/>
            <person name="Rokshar D.S."/>
            <person name="Rothfels C.J."/>
            <person name="Schneider L."/>
            <person name="Shu S."/>
            <person name="Stevenson D.W."/>
            <person name="Thummler F."/>
            <person name="Tillich M."/>
            <person name="Villarreal Aguilar J.C."/>
            <person name="Widiez T."/>
            <person name="Wong G.K."/>
            <person name="Wymore A."/>
            <person name="Zhang Y."/>
            <person name="Zimmer A.D."/>
            <person name="Quatrano R.S."/>
            <person name="Mayer K.F.X."/>
            <person name="Goodstein D."/>
            <person name="Casacuberta J.M."/>
            <person name="Vandepoele K."/>
            <person name="Reski R."/>
            <person name="Cuming A.C."/>
            <person name="Tuskan G.A."/>
            <person name="Maumus F."/>
            <person name="Salse J."/>
            <person name="Schmutz J."/>
            <person name="Rensing S.A."/>
        </authorList>
    </citation>
    <scope>NUCLEOTIDE SEQUENCE [LARGE SCALE GENOMIC DNA]</scope>
    <source>
        <strain evidence="3 4">cv. Gransden 2004</strain>
    </source>
</reference>
<dbReference type="InterPro" id="IPR037015">
    <property type="entry name" value="APT_N_sf"/>
</dbReference>
<gene>
    <name evidence="3" type="primary">LOC112293626</name>
    <name evidence="2" type="ORF">PHYPA_021189</name>
</gene>
<sequence>MALAFSQHDRAMRLQSAGSGKGLALKVVAALEQGLAAYKRDKHLFDPDSLQYLEPDLDVLIKIAEGMVESLKSRSAKYNDVVTKAILAIGDCNSAMRVVQKHLSDVNSQLEGERDTEELDLRKVQEVQEAINENNQKISELQDHIEDLKKWFWVPGYNYYLMGQALNDLCTQKRATLEERLKQASRELQSTEERLRLHRSLRDELTGETNVLQRKIHALEESKKEFDQTKKIYDARIATIYDVIVYYRLLHDAVKNIKDNLDLPKVIEKLDNPRTLVSHTGDVRQGTLKDSLIQLGDDYDQYDEREGMVVDGEVGIFTFQLLGLHEPMDDGKYRLATMQDVKDHRDALLVTMPKWEIANLADGSVDGALYGGNVSPRIRSDVSQKLAVKTPEHLTFKLLGINDPIEYPVYRLATVDEVTANKNELFKAMPSWEIANLQDGSVSGWLYGGAVSHRIRNDVGHKLGVKV</sequence>
<dbReference type="Proteomes" id="UP000006727">
    <property type="component" value="Chromosome 16"/>
</dbReference>
<dbReference type="PaxDb" id="3218-PP1S81_153V6.1"/>
<dbReference type="Gramene" id="Pp3c16_18710V3.2">
    <property type="protein sequence ID" value="Pp3c16_18710V3.2"/>
    <property type="gene ID" value="Pp3c16_18710"/>
</dbReference>
<evidence type="ECO:0000313" key="4">
    <source>
        <dbReference type="Proteomes" id="UP000006727"/>
    </source>
</evidence>
<dbReference type="AlphaFoldDB" id="A0A2K1J972"/>
<protein>
    <submittedName>
        <fullName evidence="2 3">Uncharacterized protein</fullName>
    </submittedName>
</protein>
<dbReference type="Gramene" id="Pp3c16_18710V3.1">
    <property type="protein sequence ID" value="Pp3c16_18710V3.1"/>
    <property type="gene ID" value="Pp3c16_18710"/>
</dbReference>
<dbReference type="EnsemblPlants" id="Pp3c16_18710V3.1">
    <property type="protein sequence ID" value="Pp3c16_18710V3.1"/>
    <property type="gene ID" value="Pp3c16_18710"/>
</dbReference>
<evidence type="ECO:0000313" key="2">
    <source>
        <dbReference type="EMBL" id="PNR38078.1"/>
    </source>
</evidence>
<feature type="coiled-coil region" evidence="1">
    <location>
        <begin position="107"/>
        <end position="222"/>
    </location>
</feature>
<dbReference type="RefSeq" id="XP_024399045.1">
    <property type="nucleotide sequence ID" value="XM_024543277.2"/>
</dbReference>
<name>A0A2K1J972_PHYPA</name>
<dbReference type="EMBL" id="ABEU02000016">
    <property type="protein sequence ID" value="PNR38078.1"/>
    <property type="molecule type" value="Genomic_DNA"/>
</dbReference>
<dbReference type="GeneID" id="112293626"/>
<dbReference type="Gramene" id="Pp3c16_18710V3.3">
    <property type="protein sequence ID" value="Pp3c16_18710V3.3"/>
    <property type="gene ID" value="Pp3c16_18710"/>
</dbReference>
<organism evidence="2">
    <name type="scientific">Physcomitrium patens</name>
    <name type="common">Spreading-leaved earth moss</name>
    <name type="synonym">Physcomitrella patens</name>
    <dbReference type="NCBI Taxonomy" id="3218"/>
    <lineage>
        <taxon>Eukaryota</taxon>
        <taxon>Viridiplantae</taxon>
        <taxon>Streptophyta</taxon>
        <taxon>Embryophyta</taxon>
        <taxon>Bryophyta</taxon>
        <taxon>Bryophytina</taxon>
        <taxon>Bryopsida</taxon>
        <taxon>Funariidae</taxon>
        <taxon>Funariales</taxon>
        <taxon>Funariaceae</taxon>
        <taxon>Physcomitrium</taxon>
    </lineage>
</organism>
<keyword evidence="1" id="KW-0175">Coiled coil</keyword>
<dbReference type="Gene3D" id="3.10.40.10">
    <property type="entry name" value="Aerolysin/Pertussis toxin (APT), N-terminal domain"/>
    <property type="match status" value="2"/>
</dbReference>
<reference evidence="3" key="3">
    <citation type="submission" date="2020-12" db="UniProtKB">
        <authorList>
            <consortium name="EnsemblPlants"/>
        </authorList>
    </citation>
    <scope>IDENTIFICATION</scope>
</reference>
<dbReference type="EnsemblPlants" id="Pp3c16_18710V3.2">
    <property type="protein sequence ID" value="Pp3c16_18710V3.2"/>
    <property type="gene ID" value="Pp3c16_18710"/>
</dbReference>
<keyword evidence="4" id="KW-1185">Reference proteome</keyword>
<proteinExistence type="predicted"/>